<dbReference type="InterPro" id="IPR006935">
    <property type="entry name" value="Helicase/UvrB_N"/>
</dbReference>
<feature type="domain" description="Type III restriction enzyme C-terminal endonuclease" evidence="2">
    <location>
        <begin position="820"/>
        <end position="931"/>
    </location>
</feature>
<dbReference type="Pfam" id="PF19778">
    <property type="entry name" value="RE_endonuc"/>
    <property type="match status" value="1"/>
</dbReference>
<evidence type="ECO:0000313" key="3">
    <source>
        <dbReference type="EMBL" id="PJA45443.1"/>
    </source>
</evidence>
<organism evidence="3 4">
    <name type="scientific">Candidatus Uhrbacteria bacterium CG_4_9_14_3_um_filter_50_9</name>
    <dbReference type="NCBI Taxonomy" id="1975035"/>
    <lineage>
        <taxon>Bacteria</taxon>
        <taxon>Candidatus Uhriibacteriota</taxon>
    </lineage>
</organism>
<feature type="non-terminal residue" evidence="3">
    <location>
        <position position="1"/>
    </location>
</feature>
<dbReference type="InterPro" id="IPR027417">
    <property type="entry name" value="P-loop_NTPase"/>
</dbReference>
<name>A0A2M7XC61_9BACT</name>
<dbReference type="SUPFAM" id="SSF52540">
    <property type="entry name" value="P-loop containing nucleoside triphosphate hydrolases"/>
    <property type="match status" value="2"/>
</dbReference>
<reference evidence="4" key="1">
    <citation type="submission" date="2017-09" db="EMBL/GenBank/DDBJ databases">
        <title>Depth-based differentiation of microbial function through sediment-hosted aquifers and enrichment of novel symbionts in the deep terrestrial subsurface.</title>
        <authorList>
            <person name="Probst A.J."/>
            <person name="Ladd B."/>
            <person name="Jarett J.K."/>
            <person name="Geller-Mcgrath D.E."/>
            <person name="Sieber C.M.K."/>
            <person name="Emerson J.B."/>
            <person name="Anantharaman K."/>
            <person name="Thomas B.C."/>
            <person name="Malmstrom R."/>
            <person name="Stieglmeier M."/>
            <person name="Klingl A."/>
            <person name="Woyke T."/>
            <person name="Ryan C.M."/>
            <person name="Banfield J.F."/>
        </authorList>
    </citation>
    <scope>NUCLEOTIDE SEQUENCE [LARGE SCALE GENOMIC DNA]</scope>
</reference>
<dbReference type="AlphaFoldDB" id="A0A2M7XC61"/>
<evidence type="ECO:0000259" key="1">
    <source>
        <dbReference type="Pfam" id="PF04851"/>
    </source>
</evidence>
<dbReference type="Proteomes" id="UP000229385">
    <property type="component" value="Unassembled WGS sequence"/>
</dbReference>
<dbReference type="GO" id="GO:0003677">
    <property type="term" value="F:DNA binding"/>
    <property type="evidence" value="ECO:0007669"/>
    <property type="project" value="InterPro"/>
</dbReference>
<evidence type="ECO:0000313" key="4">
    <source>
        <dbReference type="Proteomes" id="UP000229385"/>
    </source>
</evidence>
<sequence length="941" mass="108156">GIDVVKKLHGLNFTVEMETGTGKTYVYTKAMFELNKLYGWNKFIIMVPSIAIREGVHKSLQITADHFQQEYGKKLRYFIYDTKNKSNLTNIKNFAQTGNIEVIIMNYQAFGRKSKDALKMYQKLDELQSERPIDIIKRARPILIIDEPQRFGKTANKMLAEFNPLIVTRYSATHKKDEEYNKIYRLDAIDAYNQKLVKKIKVKGIEVKGNSGTNSYVFLDRIHVSDKSYPTATIQMEFEQKQGAGIKKVLKRVKEKDNLFDLSGGLAQYKNQFVVSEINANTNTIKFLNGIELQVGQVLGDIDELHVRTIQIREAIASHLEKERALFDKGIKVLTLFFIDEVAKYRAYDDKGNQVKAVYEEIFEREYKEATAQLEFFSDEYRTYIDKHPVGRIHKGYFSIDKKDRAIDSQEKRGENGSDDVAAYDLIMKDKERLLSFEEPTRFIFSHSALREGWDNPNIFQICTLKHAQAEMSKRQEIGRGLRIAVNSNGDRMDTDALEHEFFDINTLTVIASESYDEFAKQLQKEILSSLSNRPTILEVDVLKDRVMKNKDGDEFVFTSTKAMDLISDFKAKGYLDADYKVTNTLVSAIESSTLEVAEELKPFVSELSELVMKIHATATYSASDDDRVDNVDLRHVTPNENFAKKEFQDLWSKIKVKTVYDVSFDTQELIKSSISAIDADLAVQQVTIRITEGEQVDELSQDKLATGDSLKRGKSVFEKAGNLLGTVRYDLIKEVAKDTNCTRQTIATILQKISPEKFVLFKVNPEHFIREVSRFINEQKASMLINKIVYRKTDQTYDTDIFTINNLKGSLDKDVLEVKKHIYQYVKTDSAVERVFARELDNEGSPILVFAKLPSDFKIDTPVGNYNPDWAIVFDEADVKHIYFIAETKGSMSTMQLKKIEQKKIEYAKKHFELLAQESETQVKYDVVDNYESLLNKVMR</sequence>
<dbReference type="EMBL" id="PFWU01000037">
    <property type="protein sequence ID" value="PJA45443.1"/>
    <property type="molecule type" value="Genomic_DNA"/>
</dbReference>
<feature type="domain" description="Helicase/UvrB N-terminal" evidence="1">
    <location>
        <begin position="12"/>
        <end position="174"/>
    </location>
</feature>
<dbReference type="Gene3D" id="3.40.50.300">
    <property type="entry name" value="P-loop containing nucleotide triphosphate hydrolases"/>
    <property type="match status" value="1"/>
</dbReference>
<keyword evidence="3" id="KW-0540">Nuclease</keyword>
<evidence type="ECO:0000259" key="2">
    <source>
        <dbReference type="Pfam" id="PF19778"/>
    </source>
</evidence>
<proteinExistence type="predicted"/>
<accession>A0A2M7XC61</accession>
<protein>
    <submittedName>
        <fullName evidence="3">Restriction endonuclease subunit R</fullName>
    </submittedName>
</protein>
<gene>
    <name evidence="3" type="ORF">CO174_03200</name>
</gene>
<dbReference type="Pfam" id="PF04851">
    <property type="entry name" value="ResIII"/>
    <property type="match status" value="1"/>
</dbReference>
<dbReference type="GO" id="GO:0005524">
    <property type="term" value="F:ATP binding"/>
    <property type="evidence" value="ECO:0007669"/>
    <property type="project" value="InterPro"/>
</dbReference>
<dbReference type="GO" id="GO:0015668">
    <property type="term" value="F:type III site-specific deoxyribonuclease activity"/>
    <property type="evidence" value="ECO:0007669"/>
    <property type="project" value="InterPro"/>
</dbReference>
<dbReference type="InterPro" id="IPR045572">
    <property type="entry name" value="RE_endonuc_C"/>
</dbReference>
<keyword evidence="3" id="KW-0255">Endonuclease</keyword>
<keyword evidence="3" id="KW-0378">Hydrolase</keyword>
<comment type="caution">
    <text evidence="3">The sequence shown here is derived from an EMBL/GenBank/DDBJ whole genome shotgun (WGS) entry which is preliminary data.</text>
</comment>